<proteinExistence type="predicted"/>
<organism evidence="1 2">
    <name type="scientific">Polypedilum vanderplanki</name>
    <name type="common">Sleeping chironomid midge</name>
    <dbReference type="NCBI Taxonomy" id="319348"/>
    <lineage>
        <taxon>Eukaryota</taxon>
        <taxon>Metazoa</taxon>
        <taxon>Ecdysozoa</taxon>
        <taxon>Arthropoda</taxon>
        <taxon>Hexapoda</taxon>
        <taxon>Insecta</taxon>
        <taxon>Pterygota</taxon>
        <taxon>Neoptera</taxon>
        <taxon>Endopterygota</taxon>
        <taxon>Diptera</taxon>
        <taxon>Nematocera</taxon>
        <taxon>Chironomoidea</taxon>
        <taxon>Chironomidae</taxon>
        <taxon>Chironominae</taxon>
        <taxon>Polypedilum</taxon>
        <taxon>Polypedilum</taxon>
    </lineage>
</organism>
<evidence type="ECO:0000313" key="1">
    <source>
        <dbReference type="EMBL" id="KAG5669360.1"/>
    </source>
</evidence>
<dbReference type="EMBL" id="JADBJN010000004">
    <property type="protein sequence ID" value="KAG5669360.1"/>
    <property type="molecule type" value="Genomic_DNA"/>
</dbReference>
<reference evidence="1" key="1">
    <citation type="submission" date="2021-03" db="EMBL/GenBank/DDBJ databases">
        <title>Chromosome level genome of the anhydrobiotic midge Polypedilum vanderplanki.</title>
        <authorList>
            <person name="Yoshida Y."/>
            <person name="Kikawada T."/>
            <person name="Gusev O."/>
        </authorList>
    </citation>
    <scope>NUCLEOTIDE SEQUENCE</scope>
    <source>
        <strain evidence="1">NIAS01</strain>
        <tissue evidence="1">Whole body or cell culture</tissue>
    </source>
</reference>
<dbReference type="OrthoDB" id="4405280at2759"/>
<evidence type="ECO:0000313" key="2">
    <source>
        <dbReference type="Proteomes" id="UP001107558"/>
    </source>
</evidence>
<dbReference type="Proteomes" id="UP001107558">
    <property type="component" value="Chromosome 4"/>
</dbReference>
<dbReference type="AlphaFoldDB" id="A0A9J6BI58"/>
<name>A0A9J6BI58_POLVA</name>
<accession>A0A9J6BI58</accession>
<comment type="caution">
    <text evidence="1">The sequence shown here is derived from an EMBL/GenBank/DDBJ whole genome shotgun (WGS) entry which is preliminary data.</text>
</comment>
<gene>
    <name evidence="1" type="ORF">PVAND_017247</name>
</gene>
<sequence>MHIVKSQQSNLVTGTISSSRCCEWLSGDIPIDRNLQIFGVNIGTKIQTETAVINPKYQSEEIEEFAIFNYLCGDKLCDLKSNIKNLPIQVNKIFPNLLLILQ</sequence>
<protein>
    <submittedName>
        <fullName evidence="1">Uncharacterized protein</fullName>
    </submittedName>
</protein>
<keyword evidence="2" id="KW-1185">Reference proteome</keyword>